<dbReference type="PROSITE" id="PS00107">
    <property type="entry name" value="PROTEIN_KINASE_ATP"/>
    <property type="match status" value="1"/>
</dbReference>
<evidence type="ECO:0000256" key="2">
    <source>
        <dbReference type="ARBA" id="ARBA00022679"/>
    </source>
</evidence>
<dbReference type="SUPFAM" id="SSF89837">
    <property type="entry name" value="Doublecortin (DC)"/>
    <property type="match status" value="1"/>
</dbReference>
<protein>
    <submittedName>
        <fullName evidence="9">Serine/threonine-protein kinase dclk3</fullName>
    </submittedName>
</protein>
<feature type="domain" description="Protein kinase" evidence="8">
    <location>
        <begin position="431"/>
        <end position="549"/>
    </location>
</feature>
<proteinExistence type="predicted"/>
<dbReference type="InterPro" id="IPR036572">
    <property type="entry name" value="Doublecortin_dom_sf"/>
</dbReference>
<dbReference type="InterPro" id="IPR000719">
    <property type="entry name" value="Prot_kinase_dom"/>
</dbReference>
<feature type="compositionally biased region" description="Basic and acidic residues" evidence="7">
    <location>
        <begin position="155"/>
        <end position="167"/>
    </location>
</feature>
<keyword evidence="5 6" id="KW-0067">ATP-binding</keyword>
<dbReference type="Pfam" id="PF00069">
    <property type="entry name" value="Pkinase"/>
    <property type="match status" value="1"/>
</dbReference>
<gene>
    <name evidence="9" type="primary">DCLK3_1</name>
    <name evidence="9" type="ORF">Ciccas_005290</name>
</gene>
<dbReference type="SUPFAM" id="SSF56112">
    <property type="entry name" value="Protein kinase-like (PK-like)"/>
    <property type="match status" value="1"/>
</dbReference>
<feature type="region of interest" description="Disordered" evidence="7">
    <location>
        <begin position="113"/>
        <end position="189"/>
    </location>
</feature>
<dbReference type="PROSITE" id="PS50011">
    <property type="entry name" value="PROTEIN_KINASE_DOM"/>
    <property type="match status" value="1"/>
</dbReference>
<keyword evidence="4 9" id="KW-0418">Kinase</keyword>
<evidence type="ECO:0000313" key="9">
    <source>
        <dbReference type="EMBL" id="KAL3316072.1"/>
    </source>
</evidence>
<dbReference type="InterPro" id="IPR017441">
    <property type="entry name" value="Protein_kinase_ATP_BS"/>
</dbReference>
<keyword evidence="10" id="KW-1185">Reference proteome</keyword>
<dbReference type="AlphaFoldDB" id="A0ABD2QA10"/>
<evidence type="ECO:0000256" key="7">
    <source>
        <dbReference type="SAM" id="MobiDB-lite"/>
    </source>
</evidence>
<dbReference type="EMBL" id="JBJKFK010000608">
    <property type="protein sequence ID" value="KAL3316072.1"/>
    <property type="molecule type" value="Genomic_DNA"/>
</dbReference>
<dbReference type="Gene3D" id="3.10.20.230">
    <property type="entry name" value="Doublecortin domain"/>
    <property type="match status" value="1"/>
</dbReference>
<dbReference type="FunFam" id="3.30.200.20:FF:000042">
    <property type="entry name" value="Aurora kinase A"/>
    <property type="match status" value="1"/>
</dbReference>
<sequence>MRVKAKLEQQVSIKRSDVQTLGQVLSDISECFGPQWRHNRLRSLFHLSGKEVRSLSELIARPFCVFIGLDQGPSKYGEPSKTNFTGSDIKAVIEEHWPTLCPDPEVIARQWDRRHESNEEDPALANATCTPRHFSRKDKPALQSQNKSHMYRKNRCTDEQDNQHDSGFDESTSAGNSHEFEVVPQITQTEPLPRKNRYLKSPKFLTRRKSVIIENNPNNSGRLPQIIQPSNAIQTPFSTLKKEESARMALQRTKQSMEALQAAENLSSQPRRRLIAHDRRHKVTSLLEPIPQNVLERTPIFKRVQSGQQSLQQTPIQPPMNLLPKPVEEVVEEVPKHELHKNNECFEVLSVKQVHVVKITVEKVELKAEEKNVDLEDPAELVAEQKLLKEPVTVTQAPVPEPEPVKKVLIKDTSIDANPVATESSAILEEYDLGKLLGDGNFALVKQAVRKADGHEFAIKMVDKAKLRGKLWMLENEIRIMRRCNHKNILRLHDEFETKTEVWLILDYIKVGALHFIAHTFLLTGIHVPTWHLHKNCRISISYKRFCDK</sequence>
<keyword evidence="1" id="KW-0723">Serine/threonine-protein kinase</keyword>
<dbReference type="GO" id="GO:0004674">
    <property type="term" value="F:protein serine/threonine kinase activity"/>
    <property type="evidence" value="ECO:0007669"/>
    <property type="project" value="UniProtKB-KW"/>
</dbReference>
<feature type="binding site" evidence="6">
    <location>
        <position position="460"/>
    </location>
    <ligand>
        <name>ATP</name>
        <dbReference type="ChEBI" id="CHEBI:30616"/>
    </ligand>
</feature>
<organism evidence="9 10">
    <name type="scientific">Cichlidogyrus casuarinus</name>
    <dbReference type="NCBI Taxonomy" id="1844966"/>
    <lineage>
        <taxon>Eukaryota</taxon>
        <taxon>Metazoa</taxon>
        <taxon>Spiralia</taxon>
        <taxon>Lophotrochozoa</taxon>
        <taxon>Platyhelminthes</taxon>
        <taxon>Monogenea</taxon>
        <taxon>Monopisthocotylea</taxon>
        <taxon>Dactylogyridea</taxon>
        <taxon>Ancyrocephalidae</taxon>
        <taxon>Cichlidogyrus</taxon>
    </lineage>
</organism>
<dbReference type="GO" id="GO:0005524">
    <property type="term" value="F:ATP binding"/>
    <property type="evidence" value="ECO:0007669"/>
    <property type="project" value="UniProtKB-UniRule"/>
</dbReference>
<reference evidence="9 10" key="1">
    <citation type="submission" date="2024-11" db="EMBL/GenBank/DDBJ databases">
        <title>Adaptive evolution of stress response genes in parasites aligns with host niche diversity.</title>
        <authorList>
            <person name="Hahn C."/>
            <person name="Resl P."/>
        </authorList>
    </citation>
    <scope>NUCLEOTIDE SEQUENCE [LARGE SCALE GENOMIC DNA]</scope>
    <source>
        <strain evidence="9">EGGRZ-B1_66</strain>
        <tissue evidence="9">Body</tissue>
    </source>
</reference>
<dbReference type="InterPro" id="IPR011009">
    <property type="entry name" value="Kinase-like_dom_sf"/>
</dbReference>
<comment type="caution">
    <text evidence="9">The sequence shown here is derived from an EMBL/GenBank/DDBJ whole genome shotgun (WGS) entry which is preliminary data.</text>
</comment>
<evidence type="ECO:0000256" key="3">
    <source>
        <dbReference type="ARBA" id="ARBA00022741"/>
    </source>
</evidence>
<keyword evidence="2" id="KW-0808">Transferase</keyword>
<dbReference type="PANTHER" id="PTHR24347">
    <property type="entry name" value="SERINE/THREONINE-PROTEIN KINASE"/>
    <property type="match status" value="1"/>
</dbReference>
<dbReference type="Proteomes" id="UP001626550">
    <property type="component" value="Unassembled WGS sequence"/>
</dbReference>
<accession>A0ABD2QA10</accession>
<evidence type="ECO:0000259" key="8">
    <source>
        <dbReference type="PROSITE" id="PS50011"/>
    </source>
</evidence>
<evidence type="ECO:0000256" key="6">
    <source>
        <dbReference type="PROSITE-ProRule" id="PRU10141"/>
    </source>
</evidence>
<evidence type="ECO:0000313" key="10">
    <source>
        <dbReference type="Proteomes" id="UP001626550"/>
    </source>
</evidence>
<evidence type="ECO:0000256" key="5">
    <source>
        <dbReference type="ARBA" id="ARBA00022840"/>
    </source>
</evidence>
<evidence type="ECO:0000256" key="4">
    <source>
        <dbReference type="ARBA" id="ARBA00022777"/>
    </source>
</evidence>
<evidence type="ECO:0000256" key="1">
    <source>
        <dbReference type="ARBA" id="ARBA00022527"/>
    </source>
</evidence>
<dbReference type="Gene3D" id="3.30.200.20">
    <property type="entry name" value="Phosphorylase Kinase, domain 1"/>
    <property type="match status" value="1"/>
</dbReference>
<name>A0ABD2QA10_9PLAT</name>
<keyword evidence="3 6" id="KW-0547">Nucleotide-binding</keyword>